<keyword evidence="3" id="KW-1185">Reference proteome</keyword>
<dbReference type="EMBL" id="QOCI01000013">
    <property type="protein sequence ID" value="RRR17437.1"/>
    <property type="molecule type" value="Genomic_DNA"/>
</dbReference>
<sequence>MADSPAPLPDDARCPCGSGDVLGACCGPVLRRERRAPTAEALMRSRYTAFAVQDLEHLLRSWHPTTAPSREDLAASLAEEVRWLRLEIHSTTAGGPFDDAGTVEFTAISKGPHGRSVQHELSRFVREHGVWLYLDGRVD</sequence>
<dbReference type="PANTHER" id="PTHR33747">
    <property type="entry name" value="UPF0225 PROTEIN SCO1677"/>
    <property type="match status" value="1"/>
</dbReference>
<dbReference type="Gene3D" id="3.10.450.50">
    <property type="match status" value="1"/>
</dbReference>
<dbReference type="GeneID" id="78122094"/>
<dbReference type="Pfam" id="PF02810">
    <property type="entry name" value="SEC-C"/>
    <property type="match status" value="1"/>
</dbReference>
<accession>A0A3R8QLS5</accession>
<dbReference type="PANTHER" id="PTHR33747:SF1">
    <property type="entry name" value="ADENYLATE CYCLASE-ASSOCIATED CAP C-TERMINAL DOMAIN-CONTAINING PROTEIN"/>
    <property type="match status" value="1"/>
</dbReference>
<evidence type="ECO:0000313" key="2">
    <source>
        <dbReference type="EMBL" id="RRR17437.1"/>
    </source>
</evidence>
<organism evidence="2 3">
    <name type="scientific">Brachybacterium paraconglomeratum</name>
    <dbReference type="NCBI Taxonomy" id="173362"/>
    <lineage>
        <taxon>Bacteria</taxon>
        <taxon>Bacillati</taxon>
        <taxon>Actinomycetota</taxon>
        <taxon>Actinomycetes</taxon>
        <taxon>Micrococcales</taxon>
        <taxon>Dermabacteraceae</taxon>
        <taxon>Brachybacterium</taxon>
    </lineage>
</organism>
<comment type="caution">
    <text evidence="2">The sequence shown here is derived from an EMBL/GenBank/DDBJ whole genome shotgun (WGS) entry which is preliminary data.</text>
</comment>
<dbReference type="Pfam" id="PF17775">
    <property type="entry name" value="YchJ_M-like"/>
    <property type="match status" value="1"/>
</dbReference>
<dbReference type="Proteomes" id="UP000274327">
    <property type="component" value="Unassembled WGS sequence"/>
</dbReference>
<proteinExistence type="predicted"/>
<feature type="domain" description="YchJ-like middle NTF2-like" evidence="1">
    <location>
        <begin position="38"/>
        <end position="136"/>
    </location>
</feature>
<protein>
    <recommendedName>
        <fullName evidence="1">YchJ-like middle NTF2-like domain-containing protein</fullName>
    </recommendedName>
</protein>
<dbReference type="InterPro" id="IPR004027">
    <property type="entry name" value="SEC_C_motif"/>
</dbReference>
<dbReference type="SUPFAM" id="SSF54427">
    <property type="entry name" value="NTF2-like"/>
    <property type="match status" value="1"/>
</dbReference>
<evidence type="ECO:0000313" key="3">
    <source>
        <dbReference type="Proteomes" id="UP000274327"/>
    </source>
</evidence>
<dbReference type="InterPro" id="IPR048469">
    <property type="entry name" value="YchJ-like_M"/>
</dbReference>
<evidence type="ECO:0000259" key="1">
    <source>
        <dbReference type="Pfam" id="PF17775"/>
    </source>
</evidence>
<name>A0A3R8QLS5_9MICO</name>
<reference evidence="2 3" key="1">
    <citation type="submission" date="2018-07" db="EMBL/GenBank/DDBJ databases">
        <title>Brachybacteriurn paraconglorneratum KCTC 9916.</title>
        <authorList>
            <person name="Li Y."/>
        </authorList>
    </citation>
    <scope>NUCLEOTIDE SEQUENCE [LARGE SCALE GENOMIC DNA]</scope>
    <source>
        <strain evidence="2 3">KCTC 9916</strain>
    </source>
</reference>
<dbReference type="InterPro" id="IPR032710">
    <property type="entry name" value="NTF2-like_dom_sf"/>
</dbReference>
<dbReference type="RefSeq" id="WP_126988440.1">
    <property type="nucleotide sequence ID" value="NZ_ML133860.1"/>
</dbReference>
<gene>
    <name evidence="2" type="ORF">DS079_13820</name>
</gene>
<dbReference type="AlphaFoldDB" id="A0A3R8QLS5"/>